<dbReference type="PANTHER" id="PTHR36454">
    <property type="entry name" value="LMO2823 PROTEIN"/>
    <property type="match status" value="1"/>
</dbReference>
<dbReference type="Proteomes" id="UP000676079">
    <property type="component" value="Chromosome"/>
</dbReference>
<gene>
    <name evidence="1" type="ORF">KGD84_10040</name>
</gene>
<dbReference type="Pfam" id="PF06245">
    <property type="entry name" value="DUF1015"/>
    <property type="match status" value="1"/>
</dbReference>
<keyword evidence="2" id="KW-1185">Reference proteome</keyword>
<accession>A0ABX8BR19</accession>
<dbReference type="RefSeq" id="WP_220559997.1">
    <property type="nucleotide sequence ID" value="NZ_CP074133.1"/>
</dbReference>
<name>A0ABX8BR19_9ACTN</name>
<organism evidence="1 2">
    <name type="scientific">Nocardiopsis changdeensis</name>
    <dbReference type="NCBI Taxonomy" id="2831969"/>
    <lineage>
        <taxon>Bacteria</taxon>
        <taxon>Bacillati</taxon>
        <taxon>Actinomycetota</taxon>
        <taxon>Actinomycetes</taxon>
        <taxon>Streptosporangiales</taxon>
        <taxon>Nocardiopsidaceae</taxon>
        <taxon>Nocardiopsis</taxon>
    </lineage>
</organism>
<protein>
    <submittedName>
        <fullName evidence="1">DUF1015 domain-containing protein</fullName>
    </submittedName>
</protein>
<sequence>MPRQPLGLEPFRGLRYTDGDLDRFIDGGFDLARLLAPPYDVPDAEEARALQRSDPHNAARVTLPFELSRASADGTEGAIPRRYRAAAALLHDWVATGVLSPDPRPALYVYEQVTADGRRQRGLIGNLRLPDEGSESAVLPHEDVADAPVHDRFTLMGVARANLEPIFLLYRGAGGAASAVTEAVADPPLVEARTRDGSEHRLWAVTDPADHARVAADLAGRSALIADGHHRYAAYRRLHAAHGDPGWRYGLALLVDSDTHPPRLGAIHRVLPGLHPEEAVAAARSVAAVEAVDGVSPRVYEGVEGPALVLASPDGGAHLVHGFDGDTLARAMPGRSEQWRRLPTAALHEVLLPLWGVPEEAVRMVHDDPGEAVAAAHHEKGTAVIVPALDVHLVYDIAGQGELTPRKSTSFGPKPRTGLVMRLVEPSPRYR</sequence>
<evidence type="ECO:0000313" key="1">
    <source>
        <dbReference type="EMBL" id="QUX24571.1"/>
    </source>
</evidence>
<dbReference type="EMBL" id="CP074133">
    <property type="protein sequence ID" value="QUX24571.1"/>
    <property type="molecule type" value="Genomic_DNA"/>
</dbReference>
<proteinExistence type="predicted"/>
<reference evidence="1 2" key="1">
    <citation type="submission" date="2021-05" db="EMBL/GenBank/DDBJ databases">
        <title>Direct Submission.</title>
        <authorList>
            <person name="Li K."/>
            <person name="Gao J."/>
        </authorList>
    </citation>
    <scope>NUCLEOTIDE SEQUENCE [LARGE SCALE GENOMIC DNA]</scope>
    <source>
        <strain evidence="1 2">Mg02</strain>
    </source>
</reference>
<dbReference type="InterPro" id="IPR008323">
    <property type="entry name" value="UCP033563"/>
</dbReference>
<dbReference type="PANTHER" id="PTHR36454:SF1">
    <property type="entry name" value="DUF1015 DOMAIN-CONTAINING PROTEIN"/>
    <property type="match status" value="1"/>
</dbReference>
<evidence type="ECO:0000313" key="2">
    <source>
        <dbReference type="Proteomes" id="UP000676079"/>
    </source>
</evidence>